<dbReference type="AlphaFoldDB" id="A0A2V3VY05"/>
<reference evidence="1 2" key="1">
    <citation type="submission" date="2018-05" db="EMBL/GenBank/DDBJ databases">
        <title>Genomic Encyclopedia of Type Strains, Phase IV (KMG-IV): sequencing the most valuable type-strain genomes for metagenomic binning, comparative biology and taxonomic classification.</title>
        <authorList>
            <person name="Goeker M."/>
        </authorList>
    </citation>
    <scope>NUCLEOTIDE SEQUENCE [LARGE SCALE GENOMIC DNA]</scope>
    <source>
        <strain evidence="1 2">DSM 28556</strain>
    </source>
</reference>
<comment type="caution">
    <text evidence="1">The sequence shown here is derived from an EMBL/GenBank/DDBJ whole genome shotgun (WGS) entry which is preliminary data.</text>
</comment>
<name>A0A2V3VY05_9BACI</name>
<gene>
    <name evidence="1" type="ORF">DFR56_12259</name>
</gene>
<protein>
    <submittedName>
        <fullName evidence="1">Sporulation protein YunB</fullName>
    </submittedName>
</protein>
<dbReference type="Pfam" id="PF09560">
    <property type="entry name" value="Spore_YunB"/>
    <property type="match status" value="1"/>
</dbReference>
<dbReference type="PIRSF" id="PIRSF021383">
    <property type="entry name" value="YunB"/>
    <property type="match status" value="1"/>
</dbReference>
<accession>A0A2V3VY05</accession>
<evidence type="ECO:0000313" key="2">
    <source>
        <dbReference type="Proteomes" id="UP000247978"/>
    </source>
</evidence>
<keyword evidence="2" id="KW-1185">Reference proteome</keyword>
<dbReference type="OrthoDB" id="1649278at2"/>
<proteinExistence type="predicted"/>
<dbReference type="InterPro" id="IPR014197">
    <property type="entry name" value="Sporulation_prot_YunB"/>
</dbReference>
<dbReference type="EMBL" id="QJJQ01000022">
    <property type="protein sequence ID" value="PXW81449.1"/>
    <property type="molecule type" value="Genomic_DNA"/>
</dbReference>
<dbReference type="NCBIfam" id="TIGR02832">
    <property type="entry name" value="spo_yunB"/>
    <property type="match status" value="1"/>
</dbReference>
<sequence>MLTTIIFLSVIMLSLWLIDRGIRPALMDIAELKTIEFATRTINSAVKSTENISFDDLVEINMDNNGNVATLGWNSEAVNRALRSATERAEYFLYGMNKGEQIDLDDPDLQPIEFGDSVGDLASKDPTVVEIPIGQATGNTILANLGPKIPVHFEIVGSLRSDVVHEVKEFGVNAALVEIYIPVDVSIQIVIPFSTSTAEVSTRVFIDSRVIMGDVPEFYNAGDGGGPSISVPRSIKEEEN</sequence>
<organism evidence="1 2">
    <name type="scientific">Pseudogracilibacillus auburnensis</name>
    <dbReference type="NCBI Taxonomy" id="1494959"/>
    <lineage>
        <taxon>Bacteria</taxon>
        <taxon>Bacillati</taxon>
        <taxon>Bacillota</taxon>
        <taxon>Bacilli</taxon>
        <taxon>Bacillales</taxon>
        <taxon>Bacillaceae</taxon>
        <taxon>Pseudogracilibacillus</taxon>
    </lineage>
</organism>
<dbReference type="Proteomes" id="UP000247978">
    <property type="component" value="Unassembled WGS sequence"/>
</dbReference>
<evidence type="ECO:0000313" key="1">
    <source>
        <dbReference type="EMBL" id="PXW81449.1"/>
    </source>
</evidence>